<keyword evidence="2" id="KW-1185">Reference proteome</keyword>
<dbReference type="NCBIfam" id="NF038232">
    <property type="entry name" value="STM3845_fam"/>
    <property type="match status" value="1"/>
</dbReference>
<sequence>MDPRQSLIQDLDPIPSRVEFSQRPIVLLCGGHVPQKGHPDLQDPPIRSIRQRIVKSFPEYEIFRPEEIDNWHADGVFKNLIDFESDLASICSLVVIILESEGAIAELGAFSQLPDFNKKLVVIVSEGHADDISFINLGILRHLRGTHESAVKRYPWDVKRPADAEDQTISDIIDDVKLELDGLQKSQALKVTSEAHLIIIIYELTRLFVALREAEIIEAMKFLGCEIRRDNLRRKLFLLERLGFVKKIAYSDSGFYAAINPNFHNVRFALKSKSALNPTRIRLDTLRYYKETKEERNRVRAIERARIGEGV</sequence>
<dbReference type="EMBL" id="JBHLSS010000074">
    <property type="protein sequence ID" value="MFC0710267.1"/>
    <property type="molecule type" value="Genomic_DNA"/>
</dbReference>
<dbReference type="InterPro" id="IPR049725">
    <property type="entry name" value="STM3845-like"/>
</dbReference>
<dbReference type="Proteomes" id="UP001589891">
    <property type="component" value="Unassembled WGS sequence"/>
</dbReference>
<dbReference type="RefSeq" id="WP_376946130.1">
    <property type="nucleotide sequence ID" value="NZ_CP171449.1"/>
</dbReference>
<proteinExistence type="predicted"/>
<comment type="caution">
    <text evidence="1">The sequence shown here is derived from an EMBL/GenBank/DDBJ whole genome shotgun (WGS) entry which is preliminary data.</text>
</comment>
<protein>
    <submittedName>
        <fullName evidence="1">Retron St85 family effector protein</fullName>
    </submittedName>
</protein>
<accession>A0ABV6SL51</accession>
<evidence type="ECO:0000313" key="1">
    <source>
        <dbReference type="EMBL" id="MFC0710267.1"/>
    </source>
</evidence>
<name>A0ABV6SL51_AZOPA</name>
<reference evidence="1 2" key="1">
    <citation type="submission" date="2024-09" db="EMBL/GenBank/DDBJ databases">
        <authorList>
            <person name="Sun Q."/>
            <person name="Mori K."/>
        </authorList>
    </citation>
    <scope>NUCLEOTIDE SEQUENCE [LARGE SCALE GENOMIC DNA]</scope>
    <source>
        <strain evidence="1 2">NCAIM B.01794</strain>
    </source>
</reference>
<organism evidence="1 2">
    <name type="scientific">Azorhizophilus paspali</name>
    <name type="common">Azotobacter paspali</name>
    <dbReference type="NCBI Taxonomy" id="69963"/>
    <lineage>
        <taxon>Bacteria</taxon>
        <taxon>Pseudomonadati</taxon>
        <taxon>Pseudomonadota</taxon>
        <taxon>Gammaproteobacteria</taxon>
        <taxon>Pseudomonadales</taxon>
        <taxon>Pseudomonadaceae</taxon>
        <taxon>Azorhizophilus</taxon>
    </lineage>
</organism>
<gene>
    <name evidence="1" type="ORF">ACFFGX_12120</name>
</gene>
<evidence type="ECO:0000313" key="2">
    <source>
        <dbReference type="Proteomes" id="UP001589891"/>
    </source>
</evidence>